<protein>
    <submittedName>
        <fullName evidence="1">Uncharacterized protein</fullName>
    </submittedName>
</protein>
<name>B4CTU3_9BACT</name>
<keyword evidence="2" id="KW-1185">Reference proteome</keyword>
<evidence type="ECO:0000313" key="1">
    <source>
        <dbReference type="EMBL" id="EDY21981.1"/>
    </source>
</evidence>
<dbReference type="eggNOG" id="ENOG5032SEZ">
    <property type="taxonomic scope" value="Bacteria"/>
</dbReference>
<dbReference type="InParanoid" id="B4CTU3"/>
<dbReference type="EMBL" id="ABVL01000001">
    <property type="protein sequence ID" value="EDY21981.1"/>
    <property type="molecule type" value="Genomic_DNA"/>
</dbReference>
<dbReference type="Proteomes" id="UP000005824">
    <property type="component" value="Unassembled WGS sequence"/>
</dbReference>
<gene>
    <name evidence="1" type="ORF">CfE428DRAFT_0106</name>
</gene>
<dbReference type="AlphaFoldDB" id="B4CTU3"/>
<dbReference type="STRING" id="497964.CfE428DRAFT_0106"/>
<accession>B4CTU3</accession>
<organism evidence="1 2">
    <name type="scientific">Chthoniobacter flavus Ellin428</name>
    <dbReference type="NCBI Taxonomy" id="497964"/>
    <lineage>
        <taxon>Bacteria</taxon>
        <taxon>Pseudomonadati</taxon>
        <taxon>Verrucomicrobiota</taxon>
        <taxon>Spartobacteria</taxon>
        <taxon>Chthoniobacterales</taxon>
        <taxon>Chthoniobacteraceae</taxon>
        <taxon>Chthoniobacter</taxon>
    </lineage>
</organism>
<reference evidence="1 2" key="1">
    <citation type="journal article" date="2011" name="J. Bacteriol.">
        <title>Genome sequence of Chthoniobacter flavus Ellin428, an aerobic heterotrophic soil bacterium.</title>
        <authorList>
            <person name="Kant R."/>
            <person name="van Passel M.W."/>
            <person name="Palva A."/>
            <person name="Lucas S."/>
            <person name="Lapidus A."/>
            <person name="Glavina Del Rio T."/>
            <person name="Dalin E."/>
            <person name="Tice H."/>
            <person name="Bruce D."/>
            <person name="Goodwin L."/>
            <person name="Pitluck S."/>
            <person name="Larimer F.W."/>
            <person name="Land M.L."/>
            <person name="Hauser L."/>
            <person name="Sangwan P."/>
            <person name="de Vos W.M."/>
            <person name="Janssen P.H."/>
            <person name="Smidt H."/>
        </authorList>
    </citation>
    <scope>NUCLEOTIDE SEQUENCE [LARGE SCALE GENOMIC DNA]</scope>
    <source>
        <strain evidence="1 2">Ellin428</strain>
    </source>
</reference>
<evidence type="ECO:0000313" key="2">
    <source>
        <dbReference type="Proteomes" id="UP000005824"/>
    </source>
</evidence>
<proteinExistence type="predicted"/>
<sequence length="457" mass="51919">MRRHPWLTAPILFVVLCEALYIAVEWHAESRWRHYAVEAQARGVKLYPADFIRPEIPDAENFAALPRFKNALAAEKFKSPFILPSTPRSTLPVGPAKAYLFDDGPPAFGNMRKGEKIDWQAWRKYFLAVGFPTEASDDPVRDVLHALDHFAPQFQEWSEWRTSRPRCQLPIGPVKGKGFYSTIFADAAAFFRLRISAHLADGDSATAYADFQDGCQAPRALKNELGLVNAVLRVGMMHFLLDAVGGGLQEHAWRDTELQKIERDLAALDLWEDYRASLAGARGQLNQDIETMMNQTIRERRRSRSYQLYFSDSWTVMLFQIMPRSVFRDNELRMNRYIDELLAPGSRSVQTFDPERKTPSSSTYLASAYDKRYYFLSDPAGKAYSFVGQRFLRLQTVVDQARLACALERFRLARGSYPGHARGNWCRISSWPCPAISTLARPISINESAIPVSGSMG</sequence>
<dbReference type="RefSeq" id="WP_006977433.1">
    <property type="nucleotide sequence ID" value="NZ_ABVL01000001.1"/>
</dbReference>
<comment type="caution">
    <text evidence="1">The sequence shown here is derived from an EMBL/GenBank/DDBJ whole genome shotgun (WGS) entry which is preliminary data.</text>
</comment>